<evidence type="ECO:0000256" key="1">
    <source>
        <dbReference type="SAM" id="Phobius"/>
    </source>
</evidence>
<protein>
    <recommendedName>
        <fullName evidence="4">Egg lysin</fullName>
    </recommendedName>
</protein>
<proteinExistence type="predicted"/>
<name>B8EQV6_METSB</name>
<reference evidence="2 3" key="1">
    <citation type="journal article" date="2010" name="J. Bacteriol.">
        <title>Complete genome sequence of the aerobic facultative methanotroph Methylocella silvestris BL2.</title>
        <authorList>
            <person name="Chen Y."/>
            <person name="Crombie A."/>
            <person name="Rahman M.T."/>
            <person name="Dedysh S.N."/>
            <person name="Liesack W."/>
            <person name="Stott M.B."/>
            <person name="Alam M."/>
            <person name="Theisen A.R."/>
            <person name="Murrell J.C."/>
            <person name="Dunfield P.F."/>
        </authorList>
    </citation>
    <scope>NUCLEOTIDE SEQUENCE [LARGE SCALE GENOMIC DNA]</scope>
    <source>
        <strain evidence="3">DSM 15510 / CIP 108128 / LMG 27833 / NCIMB 13906 / BL2</strain>
    </source>
</reference>
<dbReference type="Proteomes" id="UP000002257">
    <property type="component" value="Chromosome"/>
</dbReference>
<dbReference type="KEGG" id="msl:Msil_0403"/>
<feature type="transmembrane region" description="Helical" evidence="1">
    <location>
        <begin position="370"/>
        <end position="391"/>
    </location>
</feature>
<dbReference type="InterPro" id="IPR021830">
    <property type="entry name" value="DUF3422"/>
</dbReference>
<dbReference type="eggNOG" id="COG4949">
    <property type="taxonomic scope" value="Bacteria"/>
</dbReference>
<organism evidence="2 3">
    <name type="scientific">Methylocella silvestris (strain DSM 15510 / CIP 108128 / LMG 27833 / NCIMB 13906 / BL2)</name>
    <dbReference type="NCBI Taxonomy" id="395965"/>
    <lineage>
        <taxon>Bacteria</taxon>
        <taxon>Pseudomonadati</taxon>
        <taxon>Pseudomonadota</taxon>
        <taxon>Alphaproteobacteria</taxon>
        <taxon>Hyphomicrobiales</taxon>
        <taxon>Beijerinckiaceae</taxon>
        <taxon>Methylocella</taxon>
    </lineage>
</organism>
<sequence>MTSSESGFREHPLRSRVLAEVHARPFESMAGPKRILHFAFMTDYEEAERAQAALAQFCLDRAAPPPLAGARRHRVELAPVVLRWERHGEFLTYTWEFSQENDGDPERTAFRPGAGELAKIMRMLPQPGPLIVAVDLDVVPEARLGEGWLRLFGQAELAAAEVSHGAAIVATDFRADVYGFVRILVIDRKLTELEAGALAQRLLELETYRTLALLGLPRAQDLSPAISRIEAELPRLIAQMSDSEGLEASRQLLGRLNALAAELETGAAQSLYRFGATKAYHEVVELRLKGIGEHAIGDIPTLAAFLSRRLTPAIRTVAAIEARQDTLSQKLARAAQLLRTRVEVELESQNQNLLRTMNERVRMQLRLQQTVEGLSVAAITYYISSIIHLMLEGAHQQEHELNPALATAIAVPFIAGFVWWNVRRLRERHPVD</sequence>
<keyword evidence="3" id="KW-1185">Reference proteome</keyword>
<evidence type="ECO:0008006" key="4">
    <source>
        <dbReference type="Google" id="ProtNLM"/>
    </source>
</evidence>
<evidence type="ECO:0000313" key="2">
    <source>
        <dbReference type="EMBL" id="ACK49377.1"/>
    </source>
</evidence>
<dbReference type="HOGENOM" id="CLU_035873_0_0_5"/>
<gene>
    <name evidence="2" type="ordered locus">Msil_0403</name>
</gene>
<keyword evidence="1" id="KW-1133">Transmembrane helix</keyword>
<dbReference type="Pfam" id="PF11902">
    <property type="entry name" value="DUF3422"/>
    <property type="match status" value="1"/>
</dbReference>
<accession>B8EQV6</accession>
<dbReference type="EMBL" id="CP001280">
    <property type="protein sequence ID" value="ACK49377.1"/>
    <property type="molecule type" value="Genomic_DNA"/>
</dbReference>
<dbReference type="RefSeq" id="WP_012589447.1">
    <property type="nucleotide sequence ID" value="NC_011666.1"/>
</dbReference>
<dbReference type="AlphaFoldDB" id="B8EQV6"/>
<feature type="transmembrane region" description="Helical" evidence="1">
    <location>
        <begin position="403"/>
        <end position="422"/>
    </location>
</feature>
<evidence type="ECO:0000313" key="3">
    <source>
        <dbReference type="Proteomes" id="UP000002257"/>
    </source>
</evidence>
<dbReference type="OrthoDB" id="9767470at2"/>
<dbReference type="STRING" id="395965.Msil_0403"/>
<keyword evidence="1" id="KW-0472">Membrane</keyword>
<keyword evidence="1" id="KW-0812">Transmembrane</keyword>